<evidence type="ECO:0000313" key="4">
    <source>
        <dbReference type="EMBL" id="MET3526262.1"/>
    </source>
</evidence>
<keyword evidence="5" id="KW-1185">Reference proteome</keyword>
<protein>
    <recommendedName>
        <fullName evidence="2">Histidine--tRNA ligase</fullName>
    </recommendedName>
</protein>
<gene>
    <name evidence="4" type="ORF">ABID41_001357</name>
</gene>
<dbReference type="Proteomes" id="UP001549110">
    <property type="component" value="Unassembled WGS sequence"/>
</dbReference>
<feature type="domain" description="Aminoacyl-transfer RNA synthetases class-II family profile" evidence="3">
    <location>
        <begin position="19"/>
        <end position="362"/>
    </location>
</feature>
<dbReference type="InterPro" id="IPR041715">
    <property type="entry name" value="HisRS-like_core"/>
</dbReference>
<dbReference type="RefSeq" id="WP_354297348.1">
    <property type="nucleotide sequence ID" value="NZ_JBEPLU010000001.1"/>
</dbReference>
<evidence type="ECO:0000256" key="2">
    <source>
        <dbReference type="ARBA" id="ARBA00017399"/>
    </source>
</evidence>
<organism evidence="4 5">
    <name type="scientific">Phenylobacterium koreense</name>
    <dbReference type="NCBI Taxonomy" id="266125"/>
    <lineage>
        <taxon>Bacteria</taxon>
        <taxon>Pseudomonadati</taxon>
        <taxon>Pseudomonadota</taxon>
        <taxon>Alphaproteobacteria</taxon>
        <taxon>Caulobacterales</taxon>
        <taxon>Caulobacteraceae</taxon>
        <taxon>Phenylobacterium</taxon>
    </lineage>
</organism>
<dbReference type="Gene3D" id="3.30.930.10">
    <property type="entry name" value="Bira Bifunctional Protein, Domain 2"/>
    <property type="match status" value="1"/>
</dbReference>
<sequence>MRAEPAVPADALALIRAPFEALGAETVDAPILQPLGLLLELAGEAMRARLFVVQSEGGEETCLRPDFTVPVVRQHLESGRSSGRYFYEGKAFRASPEPGRPDEFRQIGLERFDEQGASPVVADAEIALLAWRSALAGGRGDLSLWLGDIALFAAFIDALGLAEPLAARLKRVAARPRLLAAELARAEAPAPAAAEGARLAGLLSGLSEADAATVLEEMWALAGIDPVGGRSPADIAQRLIRRAEAAQAPALTPAQAEAIRAFLAIEDRPAAAFAAIKAIGGQRPGALDGALAAWDQRLTLLEQGEVPADRIRFAAALGHAFDYYDGLSFEIRSAALDPERAVAVGGRYDGLPARLGGAAGARAVGCMVRPWRAWAGGEA</sequence>
<dbReference type="Pfam" id="PF13393">
    <property type="entry name" value="tRNA-synt_His"/>
    <property type="match status" value="2"/>
</dbReference>
<dbReference type="PIRSF" id="PIRSF001549">
    <property type="entry name" value="His-tRNA_synth"/>
    <property type="match status" value="1"/>
</dbReference>
<keyword evidence="4" id="KW-0328">Glycosyltransferase</keyword>
<dbReference type="PROSITE" id="PS50862">
    <property type="entry name" value="AA_TRNA_LIGASE_II"/>
    <property type="match status" value="1"/>
</dbReference>
<evidence type="ECO:0000259" key="3">
    <source>
        <dbReference type="PROSITE" id="PS50862"/>
    </source>
</evidence>
<name>A0ABV2EHK5_9CAUL</name>
<dbReference type="PANTHER" id="PTHR43707:SF1">
    <property type="entry name" value="HISTIDINE--TRNA LIGASE, MITOCHONDRIAL-RELATED"/>
    <property type="match status" value="1"/>
</dbReference>
<comment type="caution">
    <text evidence="4">The sequence shown here is derived from an EMBL/GenBank/DDBJ whole genome shotgun (WGS) entry which is preliminary data.</text>
</comment>
<dbReference type="InterPro" id="IPR006195">
    <property type="entry name" value="aa-tRNA-synth_II"/>
</dbReference>
<comment type="subunit">
    <text evidence="1">Homodimer.</text>
</comment>
<dbReference type="GO" id="GO:0016757">
    <property type="term" value="F:glycosyltransferase activity"/>
    <property type="evidence" value="ECO:0007669"/>
    <property type="project" value="UniProtKB-KW"/>
</dbReference>
<dbReference type="EMBL" id="JBEPLU010000001">
    <property type="protein sequence ID" value="MET3526262.1"/>
    <property type="molecule type" value="Genomic_DNA"/>
</dbReference>
<dbReference type="PANTHER" id="PTHR43707">
    <property type="entry name" value="HISTIDYL-TRNA SYNTHETASE"/>
    <property type="match status" value="1"/>
</dbReference>
<evidence type="ECO:0000256" key="1">
    <source>
        <dbReference type="ARBA" id="ARBA00011738"/>
    </source>
</evidence>
<proteinExistence type="predicted"/>
<reference evidence="4 5" key="1">
    <citation type="submission" date="2024-06" db="EMBL/GenBank/DDBJ databases">
        <title>Genomic Encyclopedia of Type Strains, Phase IV (KMG-IV): sequencing the most valuable type-strain genomes for metagenomic binning, comparative biology and taxonomic classification.</title>
        <authorList>
            <person name="Goeker M."/>
        </authorList>
    </citation>
    <scope>NUCLEOTIDE SEQUENCE [LARGE SCALE GENOMIC DNA]</scope>
    <source>
        <strain evidence="4 5">DSM 17809</strain>
    </source>
</reference>
<keyword evidence="4" id="KW-0808">Transferase</keyword>
<dbReference type="InterPro" id="IPR045864">
    <property type="entry name" value="aa-tRNA-synth_II/BPL/LPL"/>
</dbReference>
<accession>A0ABV2EHK5</accession>
<evidence type="ECO:0000313" key="5">
    <source>
        <dbReference type="Proteomes" id="UP001549110"/>
    </source>
</evidence>
<dbReference type="InterPro" id="IPR004516">
    <property type="entry name" value="HisRS/HisZ"/>
</dbReference>
<dbReference type="NCBIfam" id="NF008949">
    <property type="entry name" value="PRK12295.1-2"/>
    <property type="match status" value="1"/>
</dbReference>
<dbReference type="SUPFAM" id="SSF55681">
    <property type="entry name" value="Class II aaRS and biotin synthetases"/>
    <property type="match status" value="1"/>
</dbReference>